<evidence type="ECO:0008006" key="4">
    <source>
        <dbReference type="Google" id="ProtNLM"/>
    </source>
</evidence>
<protein>
    <recommendedName>
        <fullName evidence="4">RNA polymerase I-specific transcription initiation factor RRN3</fullName>
    </recommendedName>
</protein>
<reference evidence="2" key="3">
    <citation type="submission" date="2023-05" db="EMBL/GenBank/DDBJ databases">
        <authorList>
            <person name="Smith C.H."/>
        </authorList>
    </citation>
    <scope>NUCLEOTIDE SEQUENCE</scope>
    <source>
        <strain evidence="2">CHS0354</strain>
        <tissue evidence="2">Mantle</tissue>
    </source>
</reference>
<gene>
    <name evidence="2" type="ORF">CHS0354_033267</name>
</gene>
<comment type="caution">
    <text evidence="2">The sequence shown here is derived from an EMBL/GenBank/DDBJ whole genome shotgun (WGS) entry which is preliminary data.</text>
</comment>
<dbReference type="Proteomes" id="UP001195483">
    <property type="component" value="Unassembled WGS sequence"/>
</dbReference>
<dbReference type="Pfam" id="PF05327">
    <property type="entry name" value="RRN3"/>
    <property type="match status" value="1"/>
</dbReference>
<dbReference type="EMBL" id="JAEAOA010001951">
    <property type="protein sequence ID" value="KAK3586142.1"/>
    <property type="molecule type" value="Genomic_DNA"/>
</dbReference>
<name>A0AAE0VR48_9BIVA</name>
<evidence type="ECO:0000313" key="2">
    <source>
        <dbReference type="EMBL" id="KAK3586142.1"/>
    </source>
</evidence>
<dbReference type="GO" id="GO:0006361">
    <property type="term" value="P:transcription initiation at RNA polymerase I promoter"/>
    <property type="evidence" value="ECO:0007669"/>
    <property type="project" value="InterPro"/>
</dbReference>
<dbReference type="PANTHER" id="PTHR12790:SF0">
    <property type="entry name" value="RNA POLYMERASE I-SPECIFIC TRANSCRIPTION INITIATION FACTOR RRN3-RELATED"/>
    <property type="match status" value="1"/>
</dbReference>
<dbReference type="AlphaFoldDB" id="A0AAE0VR48"/>
<dbReference type="InterPro" id="IPR007991">
    <property type="entry name" value="RNA_pol_I_trans_ini_fac_RRN3"/>
</dbReference>
<evidence type="ECO:0000256" key="1">
    <source>
        <dbReference type="ARBA" id="ARBA00010098"/>
    </source>
</evidence>
<dbReference type="GO" id="GO:0001181">
    <property type="term" value="F:RNA polymerase I general transcription initiation factor activity"/>
    <property type="evidence" value="ECO:0007669"/>
    <property type="project" value="InterPro"/>
</dbReference>
<sequence>MSRPTLQFDMELILESFAQGSSKDYNIFLGQLSDPETSDDDLVRYLNGLRHCVTSLDINHEMLVGKVLRLDWAGRKQAIVQVYQSFLLNLVSVHTDYLKAGLRMIVAQFLPKTKDFMKEDEGSTTVIEDSVRKKYDTIFINLHTLLKAIAQIIPMTPVLLLPLLSEHFPYLKKETFLQECYVKNLLQVTHYITSIRQRVLELIVDRMIKLDVRCPRLSIEEAESQEDMEDGDIFDLEDGGSKKTLFGQSNEGYSGHLGAIDRPMKHKEADRLDTMMDLVFSYMHNSCYTNGELDWETTKLLYREMLMIFERIILPTYASCHVQFIMFYLCSIKESICEGFLDYLWKKVQDPNTAAIFRQVTVAYMGSLLARGKFVPLSMVKTCLGIMTNWIHSYLDHSSQDTVHADITHHGPFFAVCQSVFYVFVFRNKDLMEMKKGYKWVESLNFQRIITSRLNPLRVISPLIVKTFASITRTHQLAFCDTVIERNNRMILPVSGDSSTGWAGRETKMLDTFFPFDPYLLSRSGKFIIAHYQEFQGNLEEENTETSDEEEDMFAEEAAKSLENSLMSPFCNTLTEKSTLDFMNYGTSPGFKHH</sequence>
<dbReference type="GO" id="GO:0005634">
    <property type="term" value="C:nucleus"/>
    <property type="evidence" value="ECO:0007669"/>
    <property type="project" value="TreeGrafter"/>
</dbReference>
<evidence type="ECO:0000313" key="3">
    <source>
        <dbReference type="Proteomes" id="UP001195483"/>
    </source>
</evidence>
<comment type="similarity">
    <text evidence="1">Belongs to the RRN3 family.</text>
</comment>
<accession>A0AAE0VR48</accession>
<dbReference type="PANTHER" id="PTHR12790">
    <property type="entry name" value="TRANSCRIPTION INITIATION FACTOR IA RRN3"/>
    <property type="match status" value="1"/>
</dbReference>
<reference evidence="2" key="1">
    <citation type="journal article" date="2021" name="Genome Biol. Evol.">
        <title>A High-Quality Reference Genome for a Parasitic Bivalve with Doubly Uniparental Inheritance (Bivalvia: Unionida).</title>
        <authorList>
            <person name="Smith C.H."/>
        </authorList>
    </citation>
    <scope>NUCLEOTIDE SEQUENCE</scope>
    <source>
        <strain evidence="2">CHS0354</strain>
    </source>
</reference>
<organism evidence="2 3">
    <name type="scientific">Potamilus streckersoni</name>
    <dbReference type="NCBI Taxonomy" id="2493646"/>
    <lineage>
        <taxon>Eukaryota</taxon>
        <taxon>Metazoa</taxon>
        <taxon>Spiralia</taxon>
        <taxon>Lophotrochozoa</taxon>
        <taxon>Mollusca</taxon>
        <taxon>Bivalvia</taxon>
        <taxon>Autobranchia</taxon>
        <taxon>Heteroconchia</taxon>
        <taxon>Palaeoheterodonta</taxon>
        <taxon>Unionida</taxon>
        <taxon>Unionoidea</taxon>
        <taxon>Unionidae</taxon>
        <taxon>Ambleminae</taxon>
        <taxon>Lampsilini</taxon>
        <taxon>Potamilus</taxon>
    </lineage>
</organism>
<dbReference type="GO" id="GO:0001042">
    <property type="term" value="F:RNA polymerase I core binding"/>
    <property type="evidence" value="ECO:0007669"/>
    <property type="project" value="TreeGrafter"/>
</dbReference>
<keyword evidence="3" id="KW-1185">Reference proteome</keyword>
<reference evidence="2" key="2">
    <citation type="journal article" date="2021" name="Genome Biol. Evol.">
        <title>Developing a high-quality reference genome for a parasitic bivalve with doubly uniparental inheritance (Bivalvia: Unionida).</title>
        <authorList>
            <person name="Smith C.H."/>
        </authorList>
    </citation>
    <scope>NUCLEOTIDE SEQUENCE</scope>
    <source>
        <strain evidence="2">CHS0354</strain>
        <tissue evidence="2">Mantle</tissue>
    </source>
</reference>
<proteinExistence type="inferred from homology"/>